<accession>A0ABP9PUC4</accession>
<evidence type="ECO:0000313" key="2">
    <source>
        <dbReference type="Proteomes" id="UP001428817"/>
    </source>
</evidence>
<organism evidence="1 2">
    <name type="scientific">Pseudonocardia eucalypti</name>
    <dbReference type="NCBI Taxonomy" id="648755"/>
    <lineage>
        <taxon>Bacteria</taxon>
        <taxon>Bacillati</taxon>
        <taxon>Actinomycetota</taxon>
        <taxon>Actinomycetes</taxon>
        <taxon>Pseudonocardiales</taxon>
        <taxon>Pseudonocardiaceae</taxon>
        <taxon>Pseudonocardia</taxon>
    </lineage>
</organism>
<proteinExistence type="predicted"/>
<keyword evidence="2" id="KW-1185">Reference proteome</keyword>
<dbReference type="Proteomes" id="UP001428817">
    <property type="component" value="Unassembled WGS sequence"/>
</dbReference>
<reference evidence="2" key="1">
    <citation type="journal article" date="2019" name="Int. J. Syst. Evol. Microbiol.">
        <title>The Global Catalogue of Microorganisms (GCM) 10K type strain sequencing project: providing services to taxonomists for standard genome sequencing and annotation.</title>
        <authorList>
            <consortium name="The Broad Institute Genomics Platform"/>
            <consortium name="The Broad Institute Genome Sequencing Center for Infectious Disease"/>
            <person name="Wu L."/>
            <person name="Ma J."/>
        </authorList>
    </citation>
    <scope>NUCLEOTIDE SEQUENCE [LARGE SCALE GENOMIC DNA]</scope>
    <source>
        <strain evidence="2">JCM 18303</strain>
    </source>
</reference>
<name>A0ABP9PUC4_9PSEU</name>
<evidence type="ECO:0000313" key="1">
    <source>
        <dbReference type="EMBL" id="GAA5150849.1"/>
    </source>
</evidence>
<comment type="caution">
    <text evidence="1">The sequence shown here is derived from an EMBL/GenBank/DDBJ whole genome shotgun (WGS) entry which is preliminary data.</text>
</comment>
<gene>
    <name evidence="1" type="ORF">GCM10023321_16890</name>
</gene>
<dbReference type="EMBL" id="BAABJP010000007">
    <property type="protein sequence ID" value="GAA5150849.1"/>
    <property type="molecule type" value="Genomic_DNA"/>
</dbReference>
<sequence length="45" mass="4641">MGFVIQVVSGKAEAWPRTGVRGRADNAAGDHLGAKTAIEGFLNTA</sequence>
<protein>
    <submittedName>
        <fullName evidence="1">Uncharacterized protein</fullName>
    </submittedName>
</protein>